<dbReference type="EMBL" id="NCVQ01000004">
    <property type="protein sequence ID" value="PWZ34027.1"/>
    <property type="molecule type" value="Genomic_DNA"/>
</dbReference>
<dbReference type="AlphaFoldDB" id="A0A3L6FQQ6"/>
<proteinExistence type="predicted"/>
<dbReference type="Proteomes" id="UP000251960">
    <property type="component" value="Chromosome 3"/>
</dbReference>
<name>A0A3L6FQQ6_MAIZE</name>
<sequence length="107" mass="11901">MTRRSVAVRCQLDAPPTPCPSPHEASLRLRLAASSWLTGRVHACMAGRAAISGTRRAIWSCRVHVETAHCSRWVHLPVFLTRLAWPDRVACTVRVRSQSLASPVYTQ</sequence>
<protein>
    <submittedName>
        <fullName evidence="1">Uncharacterized protein</fullName>
    </submittedName>
</protein>
<comment type="caution">
    <text evidence="1">The sequence shown here is derived from an EMBL/GenBank/DDBJ whole genome shotgun (WGS) entry which is preliminary data.</text>
</comment>
<evidence type="ECO:0000313" key="1">
    <source>
        <dbReference type="EMBL" id="PWZ34027.1"/>
    </source>
</evidence>
<accession>A0A3L6FQQ6</accession>
<gene>
    <name evidence="1" type="ORF">Zm00014a_018324</name>
</gene>
<organism evidence="1">
    <name type="scientific">Zea mays</name>
    <name type="common">Maize</name>
    <dbReference type="NCBI Taxonomy" id="4577"/>
    <lineage>
        <taxon>Eukaryota</taxon>
        <taxon>Viridiplantae</taxon>
        <taxon>Streptophyta</taxon>
        <taxon>Embryophyta</taxon>
        <taxon>Tracheophyta</taxon>
        <taxon>Spermatophyta</taxon>
        <taxon>Magnoliopsida</taxon>
        <taxon>Liliopsida</taxon>
        <taxon>Poales</taxon>
        <taxon>Poaceae</taxon>
        <taxon>PACMAD clade</taxon>
        <taxon>Panicoideae</taxon>
        <taxon>Andropogonodae</taxon>
        <taxon>Andropogoneae</taxon>
        <taxon>Tripsacinae</taxon>
        <taxon>Zea</taxon>
    </lineage>
</organism>
<reference evidence="1" key="1">
    <citation type="journal article" date="2018" name="Nat. Genet.">
        <title>Extensive intraspecific gene order and gene structural variations between Mo17 and other maize genomes.</title>
        <authorList>
            <person name="Sun S."/>
            <person name="Zhou Y."/>
            <person name="Chen J."/>
            <person name="Shi J."/>
            <person name="Zhao H."/>
            <person name="Zhao H."/>
            <person name="Song W."/>
            <person name="Zhang M."/>
            <person name="Cui Y."/>
            <person name="Dong X."/>
            <person name="Liu H."/>
            <person name="Ma X."/>
            <person name="Jiao Y."/>
            <person name="Wang B."/>
            <person name="Wei X."/>
            <person name="Stein J.C."/>
            <person name="Glaubitz J.C."/>
            <person name="Lu F."/>
            <person name="Yu G."/>
            <person name="Liang C."/>
            <person name="Fengler K."/>
            <person name="Li B."/>
            <person name="Rafalski A."/>
            <person name="Schnable P.S."/>
            <person name="Ware D.H."/>
            <person name="Buckler E.S."/>
            <person name="Lai J."/>
        </authorList>
    </citation>
    <scope>NUCLEOTIDE SEQUENCE [LARGE SCALE GENOMIC DNA]</scope>
    <source>
        <tissue evidence="1">Seedling</tissue>
    </source>
</reference>